<name>A0ABR1SVH1_9PEZI</name>
<keyword evidence="3" id="KW-1185">Reference proteome</keyword>
<proteinExistence type="predicted"/>
<feature type="region of interest" description="Disordered" evidence="1">
    <location>
        <begin position="141"/>
        <end position="172"/>
    </location>
</feature>
<reference evidence="2 3" key="1">
    <citation type="submission" date="2023-01" db="EMBL/GenBank/DDBJ databases">
        <title>Analysis of 21 Apiospora genomes using comparative genomics revels a genus with tremendous synthesis potential of carbohydrate active enzymes and secondary metabolites.</title>
        <authorList>
            <person name="Sorensen T."/>
        </authorList>
    </citation>
    <scope>NUCLEOTIDE SEQUENCE [LARGE SCALE GENOMIC DNA]</scope>
    <source>
        <strain evidence="2 3">CBS 135458</strain>
    </source>
</reference>
<gene>
    <name evidence="2" type="ORF">PG994_015086</name>
</gene>
<dbReference type="EMBL" id="JAQQWL010000016">
    <property type="protein sequence ID" value="KAK8038319.1"/>
    <property type="molecule type" value="Genomic_DNA"/>
</dbReference>
<evidence type="ECO:0000313" key="2">
    <source>
        <dbReference type="EMBL" id="KAK8038319.1"/>
    </source>
</evidence>
<dbReference type="Proteomes" id="UP001480595">
    <property type="component" value="Unassembled WGS sequence"/>
</dbReference>
<organism evidence="2 3">
    <name type="scientific">Apiospora phragmitis</name>
    <dbReference type="NCBI Taxonomy" id="2905665"/>
    <lineage>
        <taxon>Eukaryota</taxon>
        <taxon>Fungi</taxon>
        <taxon>Dikarya</taxon>
        <taxon>Ascomycota</taxon>
        <taxon>Pezizomycotina</taxon>
        <taxon>Sordariomycetes</taxon>
        <taxon>Xylariomycetidae</taxon>
        <taxon>Amphisphaeriales</taxon>
        <taxon>Apiosporaceae</taxon>
        <taxon>Apiospora</taxon>
    </lineage>
</organism>
<dbReference type="RefSeq" id="XP_066708171.1">
    <property type="nucleotide sequence ID" value="XM_066866495.1"/>
</dbReference>
<protein>
    <submittedName>
        <fullName evidence="2">Fg-gap repeat-containing protein</fullName>
    </submittedName>
</protein>
<comment type="caution">
    <text evidence="2">The sequence shown here is derived from an EMBL/GenBank/DDBJ whole genome shotgun (WGS) entry which is preliminary data.</text>
</comment>
<sequence length="172" mass="18613">MDMVSMSYNVKNYYEEPEPVVTLHLRNSALPPAADNLAITPTLGLQTTRSASRSIRRKRSLSAGECGRVKVPIGRGDGLKVLFGSLLFPKEEGGNDEKRQPFSVPGFTVATTTTDAKNDIVDETLGALCQLRRAQPRLGHLLRGPRVPVPPGSSNGGMARLKQGVRRLQPAP</sequence>
<evidence type="ECO:0000313" key="3">
    <source>
        <dbReference type="Proteomes" id="UP001480595"/>
    </source>
</evidence>
<dbReference type="GeneID" id="92099558"/>
<accession>A0ABR1SVH1</accession>
<evidence type="ECO:0000256" key="1">
    <source>
        <dbReference type="SAM" id="MobiDB-lite"/>
    </source>
</evidence>